<dbReference type="EMBL" id="QEKI01000011">
    <property type="protein sequence ID" value="PVY39394.1"/>
    <property type="molecule type" value="Genomic_DNA"/>
</dbReference>
<comment type="caution">
    <text evidence="1">The sequence shown here is derived from an EMBL/GenBank/DDBJ whole genome shotgun (WGS) entry which is preliminary data.</text>
</comment>
<dbReference type="RefSeq" id="WP_165820663.1">
    <property type="nucleotide sequence ID" value="NZ_QEKI01000011.1"/>
</dbReference>
<dbReference type="PANTHER" id="PTHR31299:SF0">
    <property type="entry name" value="ESTERASE, PUTATIVE (AFU_ORTHOLOGUE AFUA_1G05850)-RELATED"/>
    <property type="match status" value="1"/>
</dbReference>
<dbReference type="Gene3D" id="3.40.1660.10">
    <property type="entry name" value="EreA-like (biosynthetic domain)"/>
    <property type="match status" value="2"/>
</dbReference>
<organism evidence="1 2">
    <name type="scientific">Pontibacter virosus</name>
    <dbReference type="NCBI Taxonomy" id="1765052"/>
    <lineage>
        <taxon>Bacteria</taxon>
        <taxon>Pseudomonadati</taxon>
        <taxon>Bacteroidota</taxon>
        <taxon>Cytophagia</taxon>
        <taxon>Cytophagales</taxon>
        <taxon>Hymenobacteraceae</taxon>
        <taxon>Pontibacter</taxon>
    </lineage>
</organism>
<dbReference type="AlphaFoldDB" id="A0A2U1ASH4"/>
<dbReference type="Proteomes" id="UP000245466">
    <property type="component" value="Unassembled WGS sequence"/>
</dbReference>
<dbReference type="InterPro" id="IPR052036">
    <property type="entry name" value="Hydrolase/PRTase-associated"/>
</dbReference>
<dbReference type="PANTHER" id="PTHR31299">
    <property type="entry name" value="ESTERASE, PUTATIVE (AFU_ORTHOLOGUE AFUA_1G05850)-RELATED"/>
    <property type="match status" value="1"/>
</dbReference>
<reference evidence="1 2" key="1">
    <citation type="submission" date="2018-04" db="EMBL/GenBank/DDBJ databases">
        <title>Genomic Encyclopedia of Type Strains, Phase IV (KMG-IV): sequencing the most valuable type-strain genomes for metagenomic binning, comparative biology and taxonomic classification.</title>
        <authorList>
            <person name="Goeker M."/>
        </authorList>
    </citation>
    <scope>NUCLEOTIDE SEQUENCE [LARGE SCALE GENOMIC DNA]</scope>
    <source>
        <strain evidence="1 2">DSM 100231</strain>
    </source>
</reference>
<dbReference type="CDD" id="cd14728">
    <property type="entry name" value="Ere-like"/>
    <property type="match status" value="1"/>
</dbReference>
<accession>A0A2U1ASH4</accession>
<evidence type="ECO:0000313" key="2">
    <source>
        <dbReference type="Proteomes" id="UP000245466"/>
    </source>
</evidence>
<evidence type="ECO:0000313" key="1">
    <source>
        <dbReference type="EMBL" id="PVY39394.1"/>
    </source>
</evidence>
<gene>
    <name evidence="1" type="ORF">C8E01_1111</name>
</gene>
<dbReference type="Pfam" id="PF05139">
    <property type="entry name" value="Erythro_esteras"/>
    <property type="match status" value="1"/>
</dbReference>
<name>A0A2U1ASH4_9BACT</name>
<sequence>MKKFYVLPLLAFITIPSYGQSQIKKYVESNAISINSIQPDFADYTDLEPIGKAIGDARIVMLGEQGHGDGAAFLAKTRLVKYLHEQKGFNVIAFEGDFFGLNAGWDEIRKEREQISKFLYDNVYTVWTRSKQCSDLLYDYIPGSYQTNIPLKVTGFDIQLYLDHSARHLKIYIDTSLRQTNIAFVKTKAYQDEFLPAVEGLTKGWLVGKETELKVLEDHVAVILNQLGDRNNEYNWLLLKNIQSFAAANLAARNHHEATEIRDRQMAENLEWLVRKKFPNEKVIVWAANAHVSKNATTAFKFKNSRKNWMGTIFTSDSLNNASTYVLGIASRSGVHQNVLEPTPTKVNAPQKKGLEN</sequence>
<keyword evidence="2" id="KW-1185">Reference proteome</keyword>
<dbReference type="InterPro" id="IPR007815">
    <property type="entry name" value="Emycin_Estase"/>
</dbReference>
<dbReference type="SUPFAM" id="SSF159501">
    <property type="entry name" value="EreA/ChaN-like"/>
    <property type="match status" value="1"/>
</dbReference>
<proteinExistence type="predicted"/>
<dbReference type="GO" id="GO:0046677">
    <property type="term" value="P:response to antibiotic"/>
    <property type="evidence" value="ECO:0007669"/>
    <property type="project" value="InterPro"/>
</dbReference>
<protein>
    <submittedName>
        <fullName evidence="1">Erythromycin esterase</fullName>
    </submittedName>
</protein>